<dbReference type="PANTHER" id="PTHR11538">
    <property type="entry name" value="PHENYLALANYL-TRNA SYNTHETASE"/>
    <property type="match status" value="1"/>
</dbReference>
<evidence type="ECO:0000313" key="4">
    <source>
        <dbReference type="Proteomes" id="UP001212152"/>
    </source>
</evidence>
<dbReference type="PROSITE" id="PS50157">
    <property type="entry name" value="ZINC_FINGER_C2H2_2"/>
    <property type="match status" value="1"/>
</dbReference>
<dbReference type="Proteomes" id="UP001212152">
    <property type="component" value="Unassembled WGS sequence"/>
</dbReference>
<reference evidence="3" key="1">
    <citation type="submission" date="2020-05" db="EMBL/GenBank/DDBJ databases">
        <title>Phylogenomic resolution of chytrid fungi.</title>
        <authorList>
            <person name="Stajich J.E."/>
            <person name="Amses K."/>
            <person name="Simmons R."/>
            <person name="Seto K."/>
            <person name="Myers J."/>
            <person name="Bonds A."/>
            <person name="Quandt C.A."/>
            <person name="Barry K."/>
            <person name="Liu P."/>
            <person name="Grigoriev I."/>
            <person name="Longcore J.E."/>
            <person name="James T.Y."/>
        </authorList>
    </citation>
    <scope>NUCLEOTIDE SEQUENCE</scope>
    <source>
        <strain evidence="3">JEL0379</strain>
    </source>
</reference>
<comment type="caution">
    <text evidence="3">The sequence shown here is derived from an EMBL/GenBank/DDBJ whole genome shotgun (WGS) entry which is preliminary data.</text>
</comment>
<keyword evidence="1" id="KW-0863">Zinc-finger</keyword>
<sequence length="487" mass="54472">MPKGVQNDEPAPKFRVLILGDGNFSFSAALCRILWPRETDSATTEANAHVAHAYLGLPFPGAHHNFEITTTSFDDHTELLKKYPESKEILEFLQSSRLAALGVQVLHGVNAWELRDQFGTEERFNVVIWNHPHLGTEDFRLHRFLMAHFFQSVASVLSSDPGSCVCVSLVEGQETRWDCVAQAARSDLGLSQIALFDETLWPGYVVKRNKHGGSFKNLHTKKHTGSEMKSHLLRFAFGAAQIEWKGLSDTPIDQALTANGGHSSMQTSKLDVIPDGNFVIKAGAENQQLDVKMDVKPCSPAAKKPSRANAKMKRMAAVPKDLKCPHCNKHLDSARGYTQHVHMVHTLQKFGADWTPVRDRTLQCPREGCEKIFADEQDRWQHDINKHTTVTSNELPGAVDQLSGSDAGGERVAAGDDYDYVPCDVCGQAVVKRDWGMQLHLETLKPAVGMDMRCPLDGCNLKFIESRALFQHYKFCRQKLWRKTADM</sequence>
<dbReference type="GO" id="GO:0005737">
    <property type="term" value="C:cytoplasm"/>
    <property type="evidence" value="ECO:0007669"/>
    <property type="project" value="TreeGrafter"/>
</dbReference>
<dbReference type="EMBL" id="JADGJQ010000096">
    <property type="protein sequence ID" value="KAJ3170445.1"/>
    <property type="molecule type" value="Genomic_DNA"/>
</dbReference>
<evidence type="ECO:0000256" key="1">
    <source>
        <dbReference type="PROSITE-ProRule" id="PRU00042"/>
    </source>
</evidence>
<evidence type="ECO:0000259" key="2">
    <source>
        <dbReference type="PROSITE" id="PS50157"/>
    </source>
</evidence>
<dbReference type="PROSITE" id="PS00028">
    <property type="entry name" value="ZINC_FINGER_C2H2_1"/>
    <property type="match status" value="2"/>
</dbReference>
<accession>A0AAD5THY5</accession>
<proteinExistence type="predicted"/>
<dbReference type="Pfam" id="PF10354">
    <property type="entry name" value="BMT5-like"/>
    <property type="match status" value="1"/>
</dbReference>
<name>A0AAD5THY5_9FUNG</name>
<dbReference type="InterPro" id="IPR013087">
    <property type="entry name" value="Znf_C2H2_type"/>
</dbReference>
<gene>
    <name evidence="3" type="ORF">HDU87_008785</name>
</gene>
<feature type="domain" description="C2H2-type" evidence="2">
    <location>
        <begin position="322"/>
        <end position="350"/>
    </location>
</feature>
<evidence type="ECO:0000313" key="3">
    <source>
        <dbReference type="EMBL" id="KAJ3170445.1"/>
    </source>
</evidence>
<dbReference type="GO" id="GO:0070042">
    <property type="term" value="F:rRNA (uridine-N3-)-methyltransferase activity"/>
    <property type="evidence" value="ECO:0007669"/>
    <property type="project" value="InterPro"/>
</dbReference>
<dbReference type="GO" id="GO:0070475">
    <property type="term" value="P:rRNA base methylation"/>
    <property type="evidence" value="ECO:0007669"/>
    <property type="project" value="InterPro"/>
</dbReference>
<keyword evidence="4" id="KW-1185">Reference proteome</keyword>
<dbReference type="AlphaFoldDB" id="A0AAD5THY5"/>
<organism evidence="3 4">
    <name type="scientific">Geranomyces variabilis</name>
    <dbReference type="NCBI Taxonomy" id="109894"/>
    <lineage>
        <taxon>Eukaryota</taxon>
        <taxon>Fungi</taxon>
        <taxon>Fungi incertae sedis</taxon>
        <taxon>Chytridiomycota</taxon>
        <taxon>Chytridiomycota incertae sedis</taxon>
        <taxon>Chytridiomycetes</taxon>
        <taxon>Spizellomycetales</taxon>
        <taxon>Powellomycetaceae</taxon>
        <taxon>Geranomyces</taxon>
    </lineage>
</organism>
<keyword evidence="1" id="KW-0862">Zinc</keyword>
<dbReference type="PANTHER" id="PTHR11538:SF26">
    <property type="entry name" value="FERREDOXIN-FOLD ANTICODON-BINDING DOMAIN-CONTAINING PROTEIN 1"/>
    <property type="match status" value="1"/>
</dbReference>
<dbReference type="GO" id="GO:0008270">
    <property type="term" value="F:zinc ion binding"/>
    <property type="evidence" value="ECO:0007669"/>
    <property type="project" value="UniProtKB-KW"/>
</dbReference>
<keyword evidence="1" id="KW-0479">Metal-binding</keyword>
<protein>
    <recommendedName>
        <fullName evidence="2">C2H2-type domain-containing protein</fullName>
    </recommendedName>
</protein>
<dbReference type="InterPro" id="IPR019446">
    <property type="entry name" value="BMT5-like"/>
</dbReference>
<dbReference type="SMART" id="SM00355">
    <property type="entry name" value="ZnF_C2H2"/>
    <property type="match status" value="3"/>
</dbReference>